<feature type="repeat" description="TPR" evidence="1">
    <location>
        <begin position="104"/>
        <end position="137"/>
    </location>
</feature>
<dbReference type="PROSITE" id="PS50005">
    <property type="entry name" value="TPR"/>
    <property type="match status" value="1"/>
</dbReference>
<sequence length="253" mass="27370">MKGLIGIALGAALLGGCASLPGLPAGPGAGRECPAQLGQEQELQMNMVRDMIREGRLHAALANLESMPPALLDVREEKALILRRIGDPKARAEYQSLLRTCKAPEAHHGLGLLALRAGDSARAVLELREAARLRPTESRFRNDLGVALLKRGDRVGARFEFITALELQQGGKLPATNLLGLLYLQGERREAQRLIERLQLDQRDIREAEARARNWGAPAQPSGPAPEQEPLADLPAAPARPAHLRTAMTNEAP</sequence>
<feature type="region of interest" description="Disordered" evidence="3">
    <location>
        <begin position="212"/>
        <end position="253"/>
    </location>
</feature>
<dbReference type="RefSeq" id="WP_012077112.1">
    <property type="nucleotide sequence ID" value="NZ_JAOYTE010000001.1"/>
</dbReference>
<feature type="compositionally biased region" description="Low complexity" evidence="3">
    <location>
        <begin position="225"/>
        <end position="241"/>
    </location>
</feature>
<dbReference type="AlphaFoldDB" id="A0ABD7JSV2"/>
<comment type="caution">
    <text evidence="4">The sequence shown here is derived from an EMBL/GenBank/DDBJ whole genome shotgun (WGS) entry which is preliminary data.</text>
</comment>
<dbReference type="PROSITE" id="PS51257">
    <property type="entry name" value="PROKAR_LIPOPROTEIN"/>
    <property type="match status" value="1"/>
</dbReference>
<organism evidence="4 5">
    <name type="scientific">Pseudomonas aeruginosa</name>
    <dbReference type="NCBI Taxonomy" id="287"/>
    <lineage>
        <taxon>Bacteria</taxon>
        <taxon>Pseudomonadati</taxon>
        <taxon>Pseudomonadota</taxon>
        <taxon>Gammaproteobacteria</taxon>
        <taxon>Pseudomonadales</taxon>
        <taxon>Pseudomonadaceae</taxon>
        <taxon>Pseudomonas</taxon>
    </lineage>
</organism>
<evidence type="ECO:0000313" key="4">
    <source>
        <dbReference type="EMBL" id="RTS39363.1"/>
    </source>
</evidence>
<dbReference type="InterPro" id="IPR011990">
    <property type="entry name" value="TPR-like_helical_dom_sf"/>
</dbReference>
<gene>
    <name evidence="4" type="ORF">DY940_32395</name>
</gene>
<reference evidence="4 5" key="1">
    <citation type="submission" date="2018-12" db="EMBL/GenBank/DDBJ databases">
        <title>Pseudomonas aeruginosa Diversity Panel.</title>
        <authorList>
            <person name="Snesrud E."/>
            <person name="Mcgann P."/>
        </authorList>
    </citation>
    <scope>NUCLEOTIDE SEQUENCE [LARGE SCALE GENOMIC DNA]</scope>
    <source>
        <strain evidence="4 5">MRSN6241</strain>
    </source>
</reference>
<dbReference type="InterPro" id="IPR016931">
    <property type="entry name" value="UCP029658_TPR"/>
</dbReference>
<dbReference type="InterPro" id="IPR019734">
    <property type="entry name" value="TPR_rpt"/>
</dbReference>
<dbReference type="Gene3D" id="1.25.40.10">
    <property type="entry name" value="Tetratricopeptide repeat domain"/>
    <property type="match status" value="1"/>
</dbReference>
<evidence type="ECO:0000313" key="5">
    <source>
        <dbReference type="Proteomes" id="UP000276985"/>
    </source>
</evidence>
<evidence type="ECO:0000256" key="1">
    <source>
        <dbReference type="PROSITE-ProRule" id="PRU00339"/>
    </source>
</evidence>
<dbReference type="EMBL" id="RXTL01000056">
    <property type="protein sequence ID" value="RTS39363.1"/>
    <property type="molecule type" value="Genomic_DNA"/>
</dbReference>
<keyword evidence="1" id="KW-0802">TPR repeat</keyword>
<name>A0ABD7JSV2_PSEAI</name>
<proteinExistence type="predicted"/>
<feature type="coiled-coil region" evidence="2">
    <location>
        <begin position="184"/>
        <end position="211"/>
    </location>
</feature>
<evidence type="ECO:0000256" key="3">
    <source>
        <dbReference type="SAM" id="MobiDB-lite"/>
    </source>
</evidence>
<accession>A0ABD7JSV2</accession>
<evidence type="ECO:0000256" key="2">
    <source>
        <dbReference type="SAM" id="Coils"/>
    </source>
</evidence>
<dbReference type="Proteomes" id="UP000276985">
    <property type="component" value="Unassembled WGS sequence"/>
</dbReference>
<protein>
    <submittedName>
        <fullName evidence="4">Uncharacterized protein</fullName>
    </submittedName>
</protein>
<dbReference type="SUPFAM" id="SSF48452">
    <property type="entry name" value="TPR-like"/>
    <property type="match status" value="1"/>
</dbReference>
<dbReference type="PIRSF" id="PIRSF029658">
    <property type="entry name" value="UCP029658_TPR"/>
    <property type="match status" value="1"/>
</dbReference>
<keyword evidence="2" id="KW-0175">Coiled coil</keyword>